<evidence type="ECO:0000256" key="1">
    <source>
        <dbReference type="ARBA" id="ARBA00004196"/>
    </source>
</evidence>
<keyword evidence="3" id="KW-0735">Signal-anchor</keyword>
<proteinExistence type="predicted"/>
<evidence type="ECO:0000256" key="4">
    <source>
        <dbReference type="ARBA" id="ARBA00023157"/>
    </source>
</evidence>
<dbReference type="PANTHER" id="PTHR42852">
    <property type="entry name" value="THIOL:DISULFIDE INTERCHANGE PROTEIN DSBE"/>
    <property type="match status" value="1"/>
</dbReference>
<organism evidence="9 10">
    <name type="scientific">Candidatus Hakubella thermalkaliphila</name>
    <dbReference type="NCBI Taxonomy" id="2754717"/>
    <lineage>
        <taxon>Bacteria</taxon>
        <taxon>Bacillati</taxon>
        <taxon>Actinomycetota</taxon>
        <taxon>Actinomycetota incertae sedis</taxon>
        <taxon>Candidatus Hakubellales</taxon>
        <taxon>Candidatus Hakubellaceae</taxon>
        <taxon>Candidatus Hakubella</taxon>
    </lineage>
</organism>
<dbReference type="PROSITE" id="PS51257">
    <property type="entry name" value="PROKAR_LIPOPROTEIN"/>
    <property type="match status" value="1"/>
</dbReference>
<evidence type="ECO:0000256" key="6">
    <source>
        <dbReference type="SAM" id="MobiDB-lite"/>
    </source>
</evidence>
<feature type="region of interest" description="Disordered" evidence="6">
    <location>
        <begin position="32"/>
        <end position="56"/>
    </location>
</feature>
<evidence type="ECO:0000256" key="7">
    <source>
        <dbReference type="SAM" id="SignalP"/>
    </source>
</evidence>
<keyword evidence="7" id="KW-0732">Signal</keyword>
<name>A0A6V8P0W7_9ACTN</name>
<dbReference type="Gene3D" id="3.40.30.10">
    <property type="entry name" value="Glutaredoxin"/>
    <property type="match status" value="1"/>
</dbReference>
<evidence type="ECO:0000256" key="3">
    <source>
        <dbReference type="ARBA" id="ARBA00022968"/>
    </source>
</evidence>
<dbReference type="AlphaFoldDB" id="A0A6V8P0W7"/>
<gene>
    <name evidence="9" type="ORF">HKBW3S25_00796</name>
</gene>
<protein>
    <submittedName>
        <fullName evidence="9">Cytochrome c biogenesis protein CcmG, thiol:disulfide interchange protein DsbE</fullName>
    </submittedName>
</protein>
<feature type="signal peptide" evidence="7">
    <location>
        <begin position="1"/>
        <end position="26"/>
    </location>
</feature>
<feature type="domain" description="Thioredoxin" evidence="8">
    <location>
        <begin position="50"/>
        <end position="188"/>
    </location>
</feature>
<evidence type="ECO:0000313" key="10">
    <source>
        <dbReference type="Proteomes" id="UP000543224"/>
    </source>
</evidence>
<dbReference type="GO" id="GO:0017004">
    <property type="term" value="P:cytochrome complex assembly"/>
    <property type="evidence" value="ECO:0007669"/>
    <property type="project" value="UniProtKB-KW"/>
</dbReference>
<dbReference type="InterPro" id="IPR050553">
    <property type="entry name" value="Thioredoxin_ResA/DsbE_sf"/>
</dbReference>
<dbReference type="PROSITE" id="PS51352">
    <property type="entry name" value="THIOREDOXIN_2"/>
    <property type="match status" value="1"/>
</dbReference>
<dbReference type="InterPro" id="IPR013766">
    <property type="entry name" value="Thioredoxin_domain"/>
</dbReference>
<comment type="caution">
    <text evidence="9">The sequence shown here is derived from an EMBL/GenBank/DDBJ whole genome shotgun (WGS) entry which is preliminary data.</text>
</comment>
<accession>A0A6V8P0W7</accession>
<dbReference type="GO" id="GO:0016491">
    <property type="term" value="F:oxidoreductase activity"/>
    <property type="evidence" value="ECO:0007669"/>
    <property type="project" value="InterPro"/>
</dbReference>
<dbReference type="Proteomes" id="UP000543224">
    <property type="component" value="Unassembled WGS sequence"/>
</dbReference>
<dbReference type="GO" id="GO:0016209">
    <property type="term" value="F:antioxidant activity"/>
    <property type="evidence" value="ECO:0007669"/>
    <property type="project" value="InterPro"/>
</dbReference>
<evidence type="ECO:0000256" key="2">
    <source>
        <dbReference type="ARBA" id="ARBA00022748"/>
    </source>
</evidence>
<sequence>MDLKKIFVLAVAVVAAFFLLSGCARMAQPPEEIRKAGSQSGDGSAEGSSSNPAIPAPEFTLNSLDGREVSPSDFWGKVVVLNFWATWCDPCRAEMPNLERAYQAYKDKNVELVGISMDTDTQLVESFVKEVGVTYTILLDPSNQVASDYAIRAIPTTYIVDEEGMIVGSEIGQLAESMLKNMLDQALEE</sequence>
<dbReference type="EMBL" id="BLRX01000071">
    <property type="protein sequence ID" value="GFP25324.1"/>
    <property type="molecule type" value="Genomic_DNA"/>
</dbReference>
<keyword evidence="5" id="KW-0676">Redox-active center</keyword>
<dbReference type="SUPFAM" id="SSF52833">
    <property type="entry name" value="Thioredoxin-like"/>
    <property type="match status" value="1"/>
</dbReference>
<dbReference type="GO" id="GO:0030313">
    <property type="term" value="C:cell envelope"/>
    <property type="evidence" value="ECO:0007669"/>
    <property type="project" value="UniProtKB-SubCell"/>
</dbReference>
<dbReference type="PANTHER" id="PTHR42852:SF6">
    <property type="entry name" value="THIOL:DISULFIDE INTERCHANGE PROTEIN DSBE"/>
    <property type="match status" value="1"/>
</dbReference>
<evidence type="ECO:0000259" key="8">
    <source>
        <dbReference type="PROSITE" id="PS51352"/>
    </source>
</evidence>
<dbReference type="InterPro" id="IPR000866">
    <property type="entry name" value="AhpC/TSA"/>
</dbReference>
<dbReference type="Pfam" id="PF00578">
    <property type="entry name" value="AhpC-TSA"/>
    <property type="match status" value="1"/>
</dbReference>
<feature type="chain" id="PRO_5028353502" evidence="7">
    <location>
        <begin position="27"/>
        <end position="189"/>
    </location>
</feature>
<keyword evidence="2" id="KW-0201">Cytochrome c-type biogenesis</keyword>
<evidence type="ECO:0000313" key="9">
    <source>
        <dbReference type="EMBL" id="GFP25324.1"/>
    </source>
</evidence>
<comment type="subcellular location">
    <subcellularLocation>
        <location evidence="1">Cell envelope</location>
    </subcellularLocation>
</comment>
<dbReference type="CDD" id="cd02966">
    <property type="entry name" value="TlpA_like_family"/>
    <property type="match status" value="1"/>
</dbReference>
<feature type="compositionally biased region" description="Polar residues" evidence="6">
    <location>
        <begin position="37"/>
        <end position="52"/>
    </location>
</feature>
<keyword evidence="4" id="KW-1015">Disulfide bond</keyword>
<reference evidence="9 10" key="1">
    <citation type="journal article" date="2020" name="Front. Microbiol.">
        <title>Single-cell genomics of novel Actinobacteria with the Wood-Ljungdahl pathway discovered in a serpentinizing system.</title>
        <authorList>
            <person name="Merino N."/>
            <person name="Kawai M."/>
            <person name="Boyd E.S."/>
            <person name="Colman D.R."/>
            <person name="McGlynn S.E."/>
            <person name="Nealson K.H."/>
            <person name="Kurokawa K."/>
            <person name="Hongoh Y."/>
        </authorList>
    </citation>
    <scope>NUCLEOTIDE SEQUENCE [LARGE SCALE GENOMIC DNA]</scope>
    <source>
        <strain evidence="9 10">S25</strain>
    </source>
</reference>
<dbReference type="InterPro" id="IPR036249">
    <property type="entry name" value="Thioredoxin-like_sf"/>
</dbReference>
<evidence type="ECO:0000256" key="5">
    <source>
        <dbReference type="ARBA" id="ARBA00023284"/>
    </source>
</evidence>
<keyword evidence="3" id="KW-0812">Transmembrane</keyword>